<reference evidence="1 2" key="1">
    <citation type="submission" date="2018-06" db="EMBL/GenBank/DDBJ databases">
        <authorList>
            <consortium name="Pathogen Informatics"/>
            <person name="Doyle S."/>
        </authorList>
    </citation>
    <scope>NUCLEOTIDE SEQUENCE [LARGE SCALE GENOMIC DNA]</scope>
    <source>
        <strain evidence="1 2">NCTC11086</strain>
    </source>
</reference>
<dbReference type="Gene3D" id="3.30.470.20">
    <property type="entry name" value="ATP-grasp fold, B domain"/>
    <property type="match status" value="1"/>
</dbReference>
<dbReference type="EMBL" id="LS483364">
    <property type="protein sequence ID" value="SQF70540.1"/>
    <property type="molecule type" value="Genomic_DNA"/>
</dbReference>
<sequence>MKIEKQLCGFQLCPADGCQIGQKPAQLETSDKFQITEPLPASQRQAYETFLAKAGIDVAAIEWVESESGQIYVYDVNTNTNYNPTAEEKAGIFAHQHLAEYLKNELAASYPEQI</sequence>
<accession>A0A2X3Y0E4</accession>
<organism evidence="1 2">
    <name type="scientific">Streptococcus sanguinis</name>
    <dbReference type="NCBI Taxonomy" id="1305"/>
    <lineage>
        <taxon>Bacteria</taxon>
        <taxon>Bacillati</taxon>
        <taxon>Bacillota</taxon>
        <taxon>Bacilli</taxon>
        <taxon>Lactobacillales</taxon>
        <taxon>Streptococcaceae</taxon>
        <taxon>Streptococcus</taxon>
    </lineage>
</organism>
<gene>
    <name evidence="1" type="ORF">NCTC11086_00379</name>
</gene>
<keyword evidence="1" id="KW-0436">Ligase</keyword>
<dbReference type="AlphaFoldDB" id="A0A2X3Y0E4"/>
<dbReference type="Proteomes" id="UP000248534">
    <property type="component" value="Chromosome 1"/>
</dbReference>
<dbReference type="GO" id="GO:0016874">
    <property type="term" value="F:ligase activity"/>
    <property type="evidence" value="ECO:0007669"/>
    <property type="project" value="UniProtKB-KW"/>
</dbReference>
<evidence type="ECO:0000313" key="2">
    <source>
        <dbReference type="Proteomes" id="UP000248534"/>
    </source>
</evidence>
<name>A0A2X3Y0E4_STRSA</name>
<proteinExistence type="predicted"/>
<protein>
    <submittedName>
        <fullName evidence="1">Putative carboxylate-amine/thiol ligase</fullName>
    </submittedName>
</protein>
<evidence type="ECO:0000313" key="1">
    <source>
        <dbReference type="EMBL" id="SQF70540.1"/>
    </source>
</evidence>